<dbReference type="InterPro" id="IPR041588">
    <property type="entry name" value="Integrase_H2C2"/>
</dbReference>
<evidence type="ECO:0000313" key="3">
    <source>
        <dbReference type="Proteomes" id="UP000663824"/>
    </source>
</evidence>
<dbReference type="Pfam" id="PF17921">
    <property type="entry name" value="Integrase_H2C2"/>
    <property type="match status" value="1"/>
</dbReference>
<evidence type="ECO:0000259" key="1">
    <source>
        <dbReference type="Pfam" id="PF17921"/>
    </source>
</evidence>
<organism evidence="2 3">
    <name type="scientific">Rotaria magnacalcarata</name>
    <dbReference type="NCBI Taxonomy" id="392030"/>
    <lineage>
        <taxon>Eukaryota</taxon>
        <taxon>Metazoa</taxon>
        <taxon>Spiralia</taxon>
        <taxon>Gnathifera</taxon>
        <taxon>Rotifera</taxon>
        <taxon>Eurotatoria</taxon>
        <taxon>Bdelloidea</taxon>
        <taxon>Philodinida</taxon>
        <taxon>Philodinidae</taxon>
        <taxon>Rotaria</taxon>
    </lineage>
</organism>
<comment type="caution">
    <text evidence="2">The sequence shown here is derived from an EMBL/GenBank/DDBJ whole genome shotgun (WGS) entry which is preliminary data.</text>
</comment>
<dbReference type="PANTHER" id="PTHR47266">
    <property type="entry name" value="ENDONUCLEASE-RELATED"/>
    <property type="match status" value="1"/>
</dbReference>
<dbReference type="InterPro" id="IPR052160">
    <property type="entry name" value="Gypsy_RT_Integrase-like"/>
</dbReference>
<dbReference type="EMBL" id="CAJNRE010012026">
    <property type="protein sequence ID" value="CAF2106729.1"/>
    <property type="molecule type" value="Genomic_DNA"/>
</dbReference>
<sequence>MINSLFVSYHDNPFIGDHFAIRRTLHKLQQQYWWPNIKQSVIDHIKSCLVCQAYNTSRQKCPDFLHYVRPSDGANELLGIDFCGPFPSTPTDNRYVLCLTDYYTKFVTAIPLPTCSAQAAVEAIFKEHMSFWSNLPTDCSPTTFIFSHPHDYLDQLVRNLKYYHTTVRQNIKQQYAQSKTRYDRRHTDPRYDLGTVVLTRIFTSRSRLDPRFALDSKIIVNRQHPIY</sequence>
<reference evidence="2" key="1">
    <citation type="submission" date="2021-02" db="EMBL/GenBank/DDBJ databases">
        <authorList>
            <person name="Nowell W R."/>
        </authorList>
    </citation>
    <scope>NUCLEOTIDE SEQUENCE</scope>
</reference>
<proteinExistence type="predicted"/>
<dbReference type="InterPro" id="IPR012337">
    <property type="entry name" value="RNaseH-like_sf"/>
</dbReference>
<dbReference type="Gene3D" id="3.30.420.10">
    <property type="entry name" value="Ribonuclease H-like superfamily/Ribonuclease H"/>
    <property type="match status" value="1"/>
</dbReference>
<dbReference type="Proteomes" id="UP000663824">
    <property type="component" value="Unassembled WGS sequence"/>
</dbReference>
<dbReference type="Gene3D" id="1.10.340.70">
    <property type="match status" value="1"/>
</dbReference>
<dbReference type="GO" id="GO:0003676">
    <property type="term" value="F:nucleic acid binding"/>
    <property type="evidence" value="ECO:0007669"/>
    <property type="project" value="InterPro"/>
</dbReference>
<protein>
    <recommendedName>
        <fullName evidence="1">Integrase zinc-binding domain-containing protein</fullName>
    </recommendedName>
</protein>
<feature type="domain" description="Integrase zinc-binding" evidence="1">
    <location>
        <begin position="3"/>
        <end position="56"/>
    </location>
</feature>
<gene>
    <name evidence="2" type="ORF">MBJ925_LOCUS23419</name>
</gene>
<evidence type="ECO:0000313" key="2">
    <source>
        <dbReference type="EMBL" id="CAF2106729.1"/>
    </source>
</evidence>
<name>A0A816UAI9_9BILA</name>
<dbReference type="AlphaFoldDB" id="A0A816UAI9"/>
<accession>A0A816UAI9</accession>
<dbReference type="InterPro" id="IPR036397">
    <property type="entry name" value="RNaseH_sf"/>
</dbReference>
<dbReference type="SUPFAM" id="SSF53098">
    <property type="entry name" value="Ribonuclease H-like"/>
    <property type="match status" value="1"/>
</dbReference>